<evidence type="ECO:0000313" key="1">
    <source>
        <dbReference type="EMBL" id="GIJ02817.1"/>
    </source>
</evidence>
<dbReference type="AlphaFoldDB" id="A0A8J4DI76"/>
<reference evidence="1" key="1">
    <citation type="submission" date="2021-01" db="EMBL/GenBank/DDBJ databases">
        <title>Whole genome shotgun sequence of Spirilliplanes yamanashiensis NBRC 15828.</title>
        <authorList>
            <person name="Komaki H."/>
            <person name="Tamura T."/>
        </authorList>
    </citation>
    <scope>NUCLEOTIDE SEQUENCE</scope>
    <source>
        <strain evidence="1">NBRC 15828</strain>
    </source>
</reference>
<evidence type="ECO:0000313" key="2">
    <source>
        <dbReference type="Proteomes" id="UP000652013"/>
    </source>
</evidence>
<proteinExistence type="predicted"/>
<dbReference type="EMBL" id="BOOY01000016">
    <property type="protein sequence ID" value="GIJ02817.1"/>
    <property type="molecule type" value="Genomic_DNA"/>
</dbReference>
<name>A0A8J4DI76_9ACTN</name>
<sequence>MATIVFTDRGGSSRHLRAEQTLARAARAADRAPRPAAAQCRWAIAGTRADLVLAGERSPAGLVAGGSALHHACVALAGLGAVAEVERRPEPDRPELLARLRLTAFERPTPDAVRLHRAIALRPTLAEASGPVPADVLDRLRAAAAECSGGLLVAGGADGVIRLVVGPPGVGDTWLGVGEALSAVALAAAVEGWAVRPEPAAVVAAR</sequence>
<comment type="caution">
    <text evidence="1">The sequence shown here is derived from an EMBL/GenBank/DDBJ whole genome shotgun (WGS) entry which is preliminary data.</text>
</comment>
<accession>A0A8J4DI76</accession>
<keyword evidence="2" id="KW-1185">Reference proteome</keyword>
<dbReference type="Proteomes" id="UP000652013">
    <property type="component" value="Unassembled WGS sequence"/>
</dbReference>
<gene>
    <name evidence="1" type="ORF">Sya03_21690</name>
</gene>
<dbReference type="RefSeq" id="WP_203938115.1">
    <property type="nucleotide sequence ID" value="NZ_BAAAGJ010000005.1"/>
</dbReference>
<protein>
    <submittedName>
        <fullName evidence="1">Uncharacterized protein</fullName>
    </submittedName>
</protein>
<organism evidence="1 2">
    <name type="scientific">Spirilliplanes yamanashiensis</name>
    <dbReference type="NCBI Taxonomy" id="42233"/>
    <lineage>
        <taxon>Bacteria</taxon>
        <taxon>Bacillati</taxon>
        <taxon>Actinomycetota</taxon>
        <taxon>Actinomycetes</taxon>
        <taxon>Micromonosporales</taxon>
        <taxon>Micromonosporaceae</taxon>
        <taxon>Spirilliplanes</taxon>
    </lineage>
</organism>